<feature type="transmembrane region" description="Helical" evidence="11">
    <location>
        <begin position="132"/>
        <end position="153"/>
    </location>
</feature>
<feature type="transmembrane region" description="Helical" evidence="11">
    <location>
        <begin position="50"/>
        <end position="70"/>
    </location>
</feature>
<accession>A0A6I9YIT9</accession>
<evidence type="ECO:0000256" key="10">
    <source>
        <dbReference type="RuleBase" id="RU000688"/>
    </source>
</evidence>
<keyword evidence="2" id="KW-1003">Cell membrane</keyword>
<feature type="transmembrane region" description="Helical" evidence="11">
    <location>
        <begin position="217"/>
        <end position="239"/>
    </location>
</feature>
<evidence type="ECO:0000256" key="6">
    <source>
        <dbReference type="ARBA" id="ARBA00023136"/>
    </source>
</evidence>
<sequence length="306" mass="35344">MSLRNDTSERSIHIAEAIIYVPVFFIGVILNVFALRIFCCKLVKWTETRVYMTNLAITDCLFLFTLPFRLVSNFLYKSIYNIYLNKLCMVLETAYFISRYMSIFLITIIALDRYIAIRYPLQAKTIRSPLKSALVCGLFWIIIITIALASIYVNNEKGKICFQTIQRPPSETSFAVVIWGFFIPLIILSFCSVQIIKKLTRKKKTHLNEKKVIQKAINIILANITTFIICFLPLHVVYFVKYINFKNATDANLNHDLSLKVAIILANTNCCLDAFCYYFVSQEFKEASVVRKTQNQAPENQLTEII</sequence>
<evidence type="ECO:0000256" key="11">
    <source>
        <dbReference type="SAM" id="Phobius"/>
    </source>
</evidence>
<evidence type="ECO:0000256" key="7">
    <source>
        <dbReference type="ARBA" id="ARBA00023170"/>
    </source>
</evidence>
<evidence type="ECO:0000256" key="9">
    <source>
        <dbReference type="ARBA" id="ARBA00023224"/>
    </source>
</evidence>
<dbReference type="RefSeq" id="XP_013924118.1">
    <property type="nucleotide sequence ID" value="XM_014068643.1"/>
</dbReference>
<name>A0A6I9YIT9_9SAUR</name>
<evidence type="ECO:0000313" key="14">
    <source>
        <dbReference type="RefSeq" id="XP_013924109.1"/>
    </source>
</evidence>
<dbReference type="RefSeq" id="XP_013924109.1">
    <property type="nucleotide sequence ID" value="XM_014068634.1"/>
</dbReference>
<comment type="similarity">
    <text evidence="10">Belongs to the G-protein coupled receptor 1 family.</text>
</comment>
<evidence type="ECO:0000256" key="4">
    <source>
        <dbReference type="ARBA" id="ARBA00022989"/>
    </source>
</evidence>
<dbReference type="OrthoDB" id="6086428at2759"/>
<comment type="subcellular location">
    <subcellularLocation>
        <location evidence="1">Cell membrane</location>
        <topology evidence="1">Multi-pass membrane protein</topology>
    </subcellularLocation>
</comment>
<gene>
    <name evidence="14 15 16" type="primary">LOC106550685</name>
</gene>
<dbReference type="Gene3D" id="1.20.1070.10">
    <property type="entry name" value="Rhodopsin 7-helix transmembrane proteins"/>
    <property type="match status" value="1"/>
</dbReference>
<keyword evidence="8" id="KW-0325">Glycoprotein</keyword>
<feature type="transmembrane region" description="Helical" evidence="11">
    <location>
        <begin position="259"/>
        <end position="280"/>
    </location>
</feature>
<keyword evidence="6 11" id="KW-0472">Membrane</keyword>
<feature type="domain" description="G-protein coupled receptors family 1 profile" evidence="12">
    <location>
        <begin position="30"/>
        <end position="277"/>
    </location>
</feature>
<evidence type="ECO:0000256" key="5">
    <source>
        <dbReference type="ARBA" id="ARBA00023040"/>
    </source>
</evidence>
<dbReference type="RefSeq" id="XP_013924126.1">
    <property type="nucleotide sequence ID" value="XM_014068651.1"/>
</dbReference>
<organism evidence="13 16">
    <name type="scientific">Thamnophis sirtalis</name>
    <dbReference type="NCBI Taxonomy" id="35019"/>
    <lineage>
        <taxon>Eukaryota</taxon>
        <taxon>Metazoa</taxon>
        <taxon>Chordata</taxon>
        <taxon>Craniata</taxon>
        <taxon>Vertebrata</taxon>
        <taxon>Euteleostomi</taxon>
        <taxon>Lepidosauria</taxon>
        <taxon>Squamata</taxon>
        <taxon>Bifurcata</taxon>
        <taxon>Unidentata</taxon>
        <taxon>Episquamata</taxon>
        <taxon>Toxicofera</taxon>
        <taxon>Serpentes</taxon>
        <taxon>Colubroidea</taxon>
        <taxon>Colubridae</taxon>
        <taxon>Natricinae</taxon>
        <taxon>Thamnophis</taxon>
    </lineage>
</organism>
<evidence type="ECO:0000313" key="16">
    <source>
        <dbReference type="RefSeq" id="XP_013924126.1"/>
    </source>
</evidence>
<reference evidence="14 15" key="1">
    <citation type="submission" date="2025-04" db="UniProtKB">
        <authorList>
            <consortium name="RefSeq"/>
        </authorList>
    </citation>
    <scope>IDENTIFICATION</scope>
    <source>
        <tissue evidence="14 15">Skeletal muscle</tissue>
    </source>
</reference>
<feature type="transmembrane region" description="Helical" evidence="11">
    <location>
        <begin position="12"/>
        <end position="38"/>
    </location>
</feature>
<keyword evidence="5 10" id="KW-0297">G-protein coupled receptor</keyword>
<dbReference type="Proteomes" id="UP000504617">
    <property type="component" value="Unplaced"/>
</dbReference>
<protein>
    <submittedName>
        <fullName evidence="14 15">G-protein coupled receptor 35-like</fullName>
    </submittedName>
</protein>
<evidence type="ECO:0000313" key="15">
    <source>
        <dbReference type="RefSeq" id="XP_013924118.1"/>
    </source>
</evidence>
<dbReference type="PANTHER" id="PTHR24232">
    <property type="entry name" value="G-PROTEIN COUPLED RECEPTOR"/>
    <property type="match status" value="1"/>
</dbReference>
<evidence type="ECO:0000256" key="8">
    <source>
        <dbReference type="ARBA" id="ARBA00023180"/>
    </source>
</evidence>
<dbReference type="PANTHER" id="PTHR24232:SF97">
    <property type="entry name" value="G-PROTEIN COUPLED RECEPTORS FAMILY 1 PROFILE DOMAIN-CONTAINING PROTEIN"/>
    <property type="match status" value="1"/>
</dbReference>
<dbReference type="GO" id="GO:0035025">
    <property type="term" value="P:positive regulation of Rho protein signal transduction"/>
    <property type="evidence" value="ECO:0007669"/>
    <property type="project" value="TreeGrafter"/>
</dbReference>
<keyword evidence="7 10" id="KW-0675">Receptor</keyword>
<keyword evidence="4 11" id="KW-1133">Transmembrane helix</keyword>
<dbReference type="KEGG" id="tsr:106550685"/>
<dbReference type="InterPro" id="IPR000276">
    <property type="entry name" value="GPCR_Rhodpsn"/>
</dbReference>
<keyword evidence="13" id="KW-1185">Reference proteome</keyword>
<dbReference type="AlphaFoldDB" id="A0A6I9YIT9"/>
<dbReference type="GO" id="GO:0005886">
    <property type="term" value="C:plasma membrane"/>
    <property type="evidence" value="ECO:0007669"/>
    <property type="project" value="UniProtKB-SubCell"/>
</dbReference>
<evidence type="ECO:0000256" key="3">
    <source>
        <dbReference type="ARBA" id="ARBA00022692"/>
    </source>
</evidence>
<keyword evidence="9 10" id="KW-0807">Transducer</keyword>
<dbReference type="GO" id="GO:0004930">
    <property type="term" value="F:G protein-coupled receptor activity"/>
    <property type="evidence" value="ECO:0007669"/>
    <property type="project" value="UniProtKB-KW"/>
</dbReference>
<dbReference type="GO" id="GO:0007200">
    <property type="term" value="P:phospholipase C-activating G protein-coupled receptor signaling pathway"/>
    <property type="evidence" value="ECO:0007669"/>
    <property type="project" value="TreeGrafter"/>
</dbReference>
<proteinExistence type="inferred from homology"/>
<dbReference type="Pfam" id="PF00001">
    <property type="entry name" value="7tm_1"/>
    <property type="match status" value="1"/>
</dbReference>
<evidence type="ECO:0000313" key="13">
    <source>
        <dbReference type="Proteomes" id="UP000504617"/>
    </source>
</evidence>
<evidence type="ECO:0000259" key="12">
    <source>
        <dbReference type="PROSITE" id="PS50262"/>
    </source>
</evidence>
<evidence type="ECO:0000256" key="2">
    <source>
        <dbReference type="ARBA" id="ARBA00022475"/>
    </source>
</evidence>
<feature type="transmembrane region" description="Helical" evidence="11">
    <location>
        <begin position="90"/>
        <end position="111"/>
    </location>
</feature>
<dbReference type="SUPFAM" id="SSF81321">
    <property type="entry name" value="Family A G protein-coupled receptor-like"/>
    <property type="match status" value="1"/>
</dbReference>
<dbReference type="FunFam" id="1.20.1070.10:FF:000142">
    <property type="entry name" value="G protein-coupled receptor 55"/>
    <property type="match status" value="1"/>
</dbReference>
<dbReference type="PROSITE" id="PS50262">
    <property type="entry name" value="G_PROTEIN_RECEP_F1_2"/>
    <property type="match status" value="1"/>
</dbReference>
<evidence type="ECO:0000256" key="1">
    <source>
        <dbReference type="ARBA" id="ARBA00004651"/>
    </source>
</evidence>
<dbReference type="GeneID" id="106550685"/>
<keyword evidence="3 10" id="KW-0812">Transmembrane</keyword>
<dbReference type="InterPro" id="IPR017452">
    <property type="entry name" value="GPCR_Rhodpsn_7TM"/>
</dbReference>
<dbReference type="PROSITE" id="PS00237">
    <property type="entry name" value="G_PROTEIN_RECEP_F1_1"/>
    <property type="match status" value="1"/>
</dbReference>
<feature type="transmembrane region" description="Helical" evidence="11">
    <location>
        <begin position="173"/>
        <end position="196"/>
    </location>
</feature>
<dbReference type="PRINTS" id="PR00237">
    <property type="entry name" value="GPCRRHODOPSN"/>
</dbReference>